<dbReference type="AlphaFoldDB" id="W2TLP0"/>
<keyword evidence="1" id="KW-0012">Acyltransferase</keyword>
<name>W2TLP0_NECAM</name>
<proteinExistence type="inferred from homology"/>
<dbReference type="Proteomes" id="UP000053676">
    <property type="component" value="Unassembled WGS sequence"/>
</dbReference>
<organism evidence="2 3">
    <name type="scientific">Necator americanus</name>
    <name type="common">Human hookworm</name>
    <dbReference type="NCBI Taxonomy" id="51031"/>
    <lineage>
        <taxon>Eukaryota</taxon>
        <taxon>Metazoa</taxon>
        <taxon>Ecdysozoa</taxon>
        <taxon>Nematoda</taxon>
        <taxon>Chromadorea</taxon>
        <taxon>Rhabditida</taxon>
        <taxon>Rhabditina</taxon>
        <taxon>Rhabditomorpha</taxon>
        <taxon>Strongyloidea</taxon>
        <taxon>Ancylostomatidae</taxon>
        <taxon>Bunostominae</taxon>
        <taxon>Necator</taxon>
    </lineage>
</organism>
<keyword evidence="1" id="KW-0808">Transferase</keyword>
<dbReference type="EC" id="2.3.1.-" evidence="1"/>
<sequence>VLIPESYVYNLTANYENTDFSLASASSGTRNSCALFDFGYGRLPDFNISFLKNIPLRILFSRMLAQLTSRECLERAIIETNNDINTIYFPFSIRGYLDDSFPESPIRVFVYPARGPRKYWFMIKDNEHIKPYCMLAQTAGTTLERREFYDCVREFRVRAFGALDSNRAHLVIGKEELVKSYTCLMRNVVCDLKENNLNLELFYMGEKQCRLALNNNITESTLPDGYYFDEVDPLTEGELINNTWQHAGEGDLEQTIAKLVRLPSICVRHNGAPIAFEMVDPAGFFNNQFVFPEHRRKGIGSAVESKLIERCVRVGITPFKTVSRSNRSVLDATYNSSQWTHWKENDRPVVMIFQEWTILER</sequence>
<protein>
    <recommendedName>
        <fullName evidence="1">Glycine N-acyltransferase-like protein</fullName>
        <ecNumber evidence="1">2.3.1.-</ecNumber>
    </recommendedName>
</protein>
<dbReference type="STRING" id="51031.W2TLP0"/>
<dbReference type="InterPro" id="IPR010313">
    <property type="entry name" value="Glycine_N-acyltransferase"/>
</dbReference>
<evidence type="ECO:0000256" key="1">
    <source>
        <dbReference type="RuleBase" id="RU368002"/>
    </source>
</evidence>
<dbReference type="KEGG" id="nai:NECAME_01968"/>
<dbReference type="EMBL" id="KI658411">
    <property type="protein sequence ID" value="ETN82683.1"/>
    <property type="molecule type" value="Genomic_DNA"/>
</dbReference>
<dbReference type="GO" id="GO:0005739">
    <property type="term" value="C:mitochondrion"/>
    <property type="evidence" value="ECO:0007669"/>
    <property type="project" value="InterPro"/>
</dbReference>
<dbReference type="GO" id="GO:0047961">
    <property type="term" value="F:glycine N-acyltransferase activity"/>
    <property type="evidence" value="ECO:0007669"/>
    <property type="project" value="InterPro"/>
</dbReference>
<gene>
    <name evidence="2" type="ORF">NECAME_01968</name>
</gene>
<dbReference type="PANTHER" id="PTHR15298:SF1">
    <property type="entry name" value="GLYCINE N-ACYLTRANSFERASE-LIKE PROTEIN"/>
    <property type="match status" value="1"/>
</dbReference>
<evidence type="ECO:0000313" key="3">
    <source>
        <dbReference type="Proteomes" id="UP000053676"/>
    </source>
</evidence>
<accession>W2TLP0</accession>
<dbReference type="CDD" id="cd04301">
    <property type="entry name" value="NAT_SF"/>
    <property type="match status" value="1"/>
</dbReference>
<comment type="similarity">
    <text evidence="1">Belongs to the glycine N-acyltransferase family.</text>
</comment>
<evidence type="ECO:0000313" key="2">
    <source>
        <dbReference type="EMBL" id="ETN82683.1"/>
    </source>
</evidence>
<dbReference type="GeneID" id="25342008"/>
<keyword evidence="3" id="KW-1185">Reference proteome</keyword>
<dbReference type="CTD" id="25342008"/>
<dbReference type="Gene3D" id="3.40.630.30">
    <property type="match status" value="1"/>
</dbReference>
<dbReference type="InterPro" id="IPR016181">
    <property type="entry name" value="Acyl_CoA_acyltransferase"/>
</dbReference>
<reference evidence="3" key="1">
    <citation type="journal article" date="2014" name="Nat. Genet.">
        <title>Genome of the human hookworm Necator americanus.</title>
        <authorList>
            <person name="Tang Y.T."/>
            <person name="Gao X."/>
            <person name="Rosa B.A."/>
            <person name="Abubucker S."/>
            <person name="Hallsworth-Pepin K."/>
            <person name="Martin J."/>
            <person name="Tyagi R."/>
            <person name="Heizer E."/>
            <person name="Zhang X."/>
            <person name="Bhonagiri-Palsikar V."/>
            <person name="Minx P."/>
            <person name="Warren W.C."/>
            <person name="Wang Q."/>
            <person name="Zhan B."/>
            <person name="Hotez P.J."/>
            <person name="Sternberg P.W."/>
            <person name="Dougall A."/>
            <person name="Gaze S.T."/>
            <person name="Mulvenna J."/>
            <person name="Sotillo J."/>
            <person name="Ranganathan S."/>
            <person name="Rabelo E.M."/>
            <person name="Wilson R.K."/>
            <person name="Felgner P.L."/>
            <person name="Bethony J."/>
            <person name="Hawdon J.M."/>
            <person name="Gasser R.B."/>
            <person name="Loukas A."/>
            <person name="Mitreva M."/>
        </authorList>
    </citation>
    <scope>NUCLEOTIDE SEQUENCE [LARGE SCALE GENOMIC DNA]</scope>
</reference>
<feature type="non-terminal residue" evidence="2">
    <location>
        <position position="1"/>
    </location>
</feature>
<dbReference type="SUPFAM" id="SSF55729">
    <property type="entry name" value="Acyl-CoA N-acyltransferases (Nat)"/>
    <property type="match status" value="1"/>
</dbReference>
<dbReference type="PANTHER" id="PTHR15298">
    <property type="entry name" value="L-COA N-ACYLTRANSFERASE-RELATED"/>
    <property type="match status" value="1"/>
</dbReference>
<dbReference type="OrthoDB" id="61870at2759"/>
<dbReference type="OMA" id="PSICVRH"/>